<dbReference type="PROSITE" id="PS50850">
    <property type="entry name" value="MFS"/>
    <property type="match status" value="1"/>
</dbReference>
<keyword evidence="7 8" id="KW-0472">Membrane</keyword>
<name>A0A270BXG2_9PROT</name>
<feature type="transmembrane region" description="Helical" evidence="8">
    <location>
        <begin position="227"/>
        <end position="248"/>
    </location>
</feature>
<evidence type="ECO:0000256" key="2">
    <source>
        <dbReference type="ARBA" id="ARBA00022448"/>
    </source>
</evidence>
<dbReference type="PANTHER" id="PTHR43528:SF3">
    <property type="entry name" value="CITRATE-PROTON SYMPORTER"/>
    <property type="match status" value="1"/>
</dbReference>
<feature type="transmembrane region" description="Helical" evidence="8">
    <location>
        <begin position="322"/>
        <end position="346"/>
    </location>
</feature>
<comment type="subcellular location">
    <subcellularLocation>
        <location evidence="1">Cell membrane</location>
        <topology evidence="1">Multi-pass membrane protein</topology>
    </subcellularLocation>
</comment>
<keyword evidence="6 8" id="KW-1133">Transmembrane helix</keyword>
<dbReference type="InterPro" id="IPR036259">
    <property type="entry name" value="MFS_trans_sf"/>
</dbReference>
<evidence type="ECO:0000256" key="5">
    <source>
        <dbReference type="ARBA" id="ARBA00022847"/>
    </source>
</evidence>
<gene>
    <name evidence="10" type="ORF">B9K05_01430</name>
</gene>
<keyword evidence="5" id="KW-0769">Symport</keyword>
<evidence type="ECO:0000256" key="7">
    <source>
        <dbReference type="ARBA" id="ARBA00023136"/>
    </source>
</evidence>
<feature type="domain" description="Major facilitator superfamily (MFS) profile" evidence="9">
    <location>
        <begin position="15"/>
        <end position="423"/>
    </location>
</feature>
<dbReference type="SUPFAM" id="SSF103473">
    <property type="entry name" value="MFS general substrate transporter"/>
    <property type="match status" value="1"/>
</dbReference>
<comment type="caution">
    <text evidence="10">The sequence shown here is derived from an EMBL/GenBank/DDBJ whole genome shotgun (WGS) entry which is preliminary data.</text>
</comment>
<feature type="transmembrane region" description="Helical" evidence="8">
    <location>
        <begin position="159"/>
        <end position="179"/>
    </location>
</feature>
<evidence type="ECO:0000256" key="1">
    <source>
        <dbReference type="ARBA" id="ARBA00004651"/>
    </source>
</evidence>
<feature type="transmembrane region" description="Helical" evidence="8">
    <location>
        <begin position="260"/>
        <end position="285"/>
    </location>
</feature>
<organism evidence="10 11">
    <name type="scientific">Acetobacter syzygii</name>
    <dbReference type="NCBI Taxonomy" id="146476"/>
    <lineage>
        <taxon>Bacteria</taxon>
        <taxon>Pseudomonadati</taxon>
        <taxon>Pseudomonadota</taxon>
        <taxon>Alphaproteobacteria</taxon>
        <taxon>Acetobacterales</taxon>
        <taxon>Acetobacteraceae</taxon>
        <taxon>Acetobacter</taxon>
    </lineage>
</organism>
<protein>
    <recommendedName>
        <fullName evidence="9">Major facilitator superfamily (MFS) profile domain-containing protein</fullName>
    </recommendedName>
</protein>
<sequence>MFDRVKNIVPYHQHQALGASIRNFLEFYNFIIYAFFAPMIREVFFSAHNPMVSLICALLTFSAGYIARPLGSVYFGFYVEKHGSAATLSLTFILMGISSLFLVLTPGVNTIGYAAPILVVVARVVQGFSEGGDVGPSTDLLFSQIGKRYRSAYIIMQPATQYIASFCGVFVGLILSLILSKESLYSWGWRIPFAMGILIVPVGFWIRSSIPQDIPLKKVKKSQKRKVGSFFAINMFIYVASGSVLTYIRTFGVSYAVNVLGLPTTVAMAAMSIGLLLGILGMLISMNLHAKIPAKKILLSLNLIQVLSLYPAYYYATHLSGIISQIVLNTVLFLPAGLMATTVWSLILESLPTENRSLVYGITYTLAVCLFGGVTQPIVAWLIAHTGSVMIPAYVGTGASIIGSLSLLHLNFKYSNAKNSVFP</sequence>
<evidence type="ECO:0000256" key="6">
    <source>
        <dbReference type="ARBA" id="ARBA00022989"/>
    </source>
</evidence>
<dbReference type="GO" id="GO:0005886">
    <property type="term" value="C:plasma membrane"/>
    <property type="evidence" value="ECO:0007669"/>
    <property type="project" value="UniProtKB-SubCell"/>
</dbReference>
<dbReference type="EMBL" id="NDFP01000001">
    <property type="protein sequence ID" value="PAL29331.1"/>
    <property type="molecule type" value="Genomic_DNA"/>
</dbReference>
<feature type="transmembrane region" description="Helical" evidence="8">
    <location>
        <begin position="389"/>
        <end position="410"/>
    </location>
</feature>
<keyword evidence="4 8" id="KW-0812">Transmembrane</keyword>
<dbReference type="AlphaFoldDB" id="A0A270BXG2"/>
<keyword evidence="3" id="KW-1003">Cell membrane</keyword>
<evidence type="ECO:0000256" key="3">
    <source>
        <dbReference type="ARBA" id="ARBA00022475"/>
    </source>
</evidence>
<dbReference type="OrthoDB" id="9783227at2"/>
<reference evidence="10 11" key="1">
    <citation type="submission" date="2017-04" db="EMBL/GenBank/DDBJ databases">
        <title>Kefir bacterial isolates.</title>
        <authorList>
            <person name="Kim Y."/>
            <person name="Blasche S."/>
            <person name="Patil K.R."/>
        </authorList>
    </citation>
    <scope>NUCLEOTIDE SEQUENCE [LARGE SCALE GENOMIC DNA]</scope>
    <source>
        <strain evidence="10 11">KR-2</strain>
    </source>
</reference>
<evidence type="ECO:0000259" key="9">
    <source>
        <dbReference type="PROSITE" id="PS50850"/>
    </source>
</evidence>
<feature type="transmembrane region" description="Helical" evidence="8">
    <location>
        <begin position="297"/>
        <end position="316"/>
    </location>
</feature>
<dbReference type="InterPro" id="IPR051084">
    <property type="entry name" value="H+-coupled_symporters"/>
</dbReference>
<evidence type="ECO:0000256" key="4">
    <source>
        <dbReference type="ARBA" id="ARBA00022692"/>
    </source>
</evidence>
<dbReference type="GO" id="GO:0015293">
    <property type="term" value="F:symporter activity"/>
    <property type="evidence" value="ECO:0007669"/>
    <property type="project" value="UniProtKB-KW"/>
</dbReference>
<dbReference type="PANTHER" id="PTHR43528">
    <property type="entry name" value="ALPHA-KETOGLUTARATE PERMEASE"/>
    <property type="match status" value="1"/>
</dbReference>
<feature type="transmembrane region" description="Helical" evidence="8">
    <location>
        <begin position="358"/>
        <end position="383"/>
    </location>
</feature>
<dbReference type="Pfam" id="PF07690">
    <property type="entry name" value="MFS_1"/>
    <property type="match status" value="1"/>
</dbReference>
<evidence type="ECO:0000256" key="8">
    <source>
        <dbReference type="SAM" id="Phobius"/>
    </source>
</evidence>
<evidence type="ECO:0000313" key="10">
    <source>
        <dbReference type="EMBL" id="PAL29331.1"/>
    </source>
</evidence>
<dbReference type="Proteomes" id="UP000216033">
    <property type="component" value="Unassembled WGS sequence"/>
</dbReference>
<proteinExistence type="predicted"/>
<accession>A0A270BXG2</accession>
<feature type="transmembrane region" description="Helical" evidence="8">
    <location>
        <begin position="51"/>
        <end position="71"/>
    </location>
</feature>
<keyword evidence="2" id="KW-0813">Transport</keyword>
<dbReference type="InterPro" id="IPR020846">
    <property type="entry name" value="MFS_dom"/>
</dbReference>
<dbReference type="InterPro" id="IPR011701">
    <property type="entry name" value="MFS"/>
</dbReference>
<keyword evidence="11" id="KW-1185">Reference proteome</keyword>
<evidence type="ECO:0000313" key="11">
    <source>
        <dbReference type="Proteomes" id="UP000216033"/>
    </source>
</evidence>
<feature type="transmembrane region" description="Helical" evidence="8">
    <location>
        <begin position="83"/>
        <end position="104"/>
    </location>
</feature>
<feature type="transmembrane region" description="Helical" evidence="8">
    <location>
        <begin position="185"/>
        <end position="206"/>
    </location>
</feature>
<dbReference type="Gene3D" id="1.20.1250.20">
    <property type="entry name" value="MFS general substrate transporter like domains"/>
    <property type="match status" value="1"/>
</dbReference>
<dbReference type="STRING" id="1231343.Absy_027_116"/>